<sequence>MVRKWLFRSIVYVCIVALFVGGIGAYGALRSRANWLSVRDMPAPSLQAVTKPEYDPKKPTIAVVLGNPLTEVFDFMVPYEMFAMTGAYNVFAVAPTPDATSLTGGLDLVPHYSFDEVDALLGQSPDLIVVPYMPMNDEAKYRPVRAWLQKHAETEWLSICSGSSNVADAGLLKGRSSTIHWRLLNQVQKKYPDTKWVTDQRYVRDGNMTASAGLTSGIDAVLHVISRDLGEAAAGKIAAEMNYPSYHFVSHPKTDPYVIDRTEAIFYLNLAYQFFKKKAGVLLYDGMEESALTSVFDTYAPLGTTQLYTVSSENRPIVTKHHLNLIARYQATNVPAIDRLFVTGHEAQALSSEEMKHWNEKAVHTAKPEFIHGGAPDAFVFDAVLADLAKQEDVLTAIWAAKRLEYRADHLKLAGPPFPVEAFVTPIVLGLVGLLAIAYAHCKSMRRSLRRFDPRERTAGN</sequence>
<evidence type="ECO:0000313" key="4">
    <source>
        <dbReference type="Proteomes" id="UP000693672"/>
    </source>
</evidence>
<evidence type="ECO:0000313" key="3">
    <source>
        <dbReference type="EMBL" id="CAG7600728.1"/>
    </source>
</evidence>
<dbReference type="Proteomes" id="UP000693672">
    <property type="component" value="Unassembled WGS sequence"/>
</dbReference>
<reference evidence="3" key="1">
    <citation type="submission" date="2021-06" db="EMBL/GenBank/DDBJ databases">
        <authorList>
            <person name="Criscuolo A."/>
        </authorList>
    </citation>
    <scope>NUCLEOTIDE SEQUENCE</scope>
    <source>
        <strain evidence="3">CIP111600</strain>
    </source>
</reference>
<dbReference type="PANTHER" id="PTHR43130:SF3">
    <property type="entry name" value="HTH-TYPE TRANSCRIPTIONAL REGULATOR RV1931C"/>
    <property type="match status" value="1"/>
</dbReference>
<feature type="transmembrane region" description="Helical" evidence="1">
    <location>
        <begin position="9"/>
        <end position="29"/>
    </location>
</feature>
<evidence type="ECO:0000256" key="1">
    <source>
        <dbReference type="SAM" id="Phobius"/>
    </source>
</evidence>
<feature type="transmembrane region" description="Helical" evidence="1">
    <location>
        <begin position="423"/>
        <end position="442"/>
    </location>
</feature>
<feature type="domain" description="DJ-1/PfpI" evidence="2">
    <location>
        <begin position="61"/>
        <end position="225"/>
    </location>
</feature>
<dbReference type="Pfam" id="PF01965">
    <property type="entry name" value="DJ-1_PfpI"/>
    <property type="match status" value="1"/>
</dbReference>
<keyword evidence="1" id="KW-1133">Transmembrane helix</keyword>
<keyword evidence="4" id="KW-1185">Reference proteome</keyword>
<proteinExistence type="predicted"/>
<comment type="caution">
    <text evidence="3">The sequence shown here is derived from an EMBL/GenBank/DDBJ whole genome shotgun (WGS) entry which is preliminary data.</text>
</comment>
<keyword evidence="1" id="KW-0472">Membrane</keyword>
<evidence type="ECO:0000259" key="2">
    <source>
        <dbReference type="Pfam" id="PF01965"/>
    </source>
</evidence>
<dbReference type="RefSeq" id="WP_218090229.1">
    <property type="nucleotide sequence ID" value="NZ_CAJVAS010000001.1"/>
</dbReference>
<organism evidence="3 4">
    <name type="scientific">Paenibacillus solanacearum</name>
    <dbReference type="NCBI Taxonomy" id="2048548"/>
    <lineage>
        <taxon>Bacteria</taxon>
        <taxon>Bacillati</taxon>
        <taxon>Bacillota</taxon>
        <taxon>Bacilli</taxon>
        <taxon>Bacillales</taxon>
        <taxon>Paenibacillaceae</taxon>
        <taxon>Paenibacillus</taxon>
    </lineage>
</organism>
<gene>
    <name evidence="3" type="ORF">PAESOLCIP111_00422</name>
</gene>
<protein>
    <recommendedName>
        <fullName evidence="2">DJ-1/PfpI domain-containing protein</fullName>
    </recommendedName>
</protein>
<keyword evidence="1" id="KW-0812">Transmembrane</keyword>
<name>A0A916JSY1_9BACL</name>
<dbReference type="AlphaFoldDB" id="A0A916JSY1"/>
<accession>A0A916JSY1</accession>
<dbReference type="EMBL" id="CAJVAS010000001">
    <property type="protein sequence ID" value="CAG7600728.1"/>
    <property type="molecule type" value="Genomic_DNA"/>
</dbReference>
<dbReference type="InterPro" id="IPR002818">
    <property type="entry name" value="DJ-1/PfpI"/>
</dbReference>
<dbReference type="PANTHER" id="PTHR43130">
    <property type="entry name" value="ARAC-FAMILY TRANSCRIPTIONAL REGULATOR"/>
    <property type="match status" value="1"/>
</dbReference>
<dbReference type="InterPro" id="IPR052158">
    <property type="entry name" value="INH-QAR"/>
</dbReference>